<name>A0A9P6G3N8_9PLEO</name>
<accession>A0A9P6G3N8</accession>
<dbReference type="AlphaFoldDB" id="A0A9P6G3N8"/>
<evidence type="ECO:0000313" key="1">
    <source>
        <dbReference type="EMBL" id="KAF9728492.1"/>
    </source>
</evidence>
<gene>
    <name evidence="1" type="ORF">PMIN01_13320</name>
</gene>
<comment type="caution">
    <text evidence="1">The sequence shown here is derived from an EMBL/GenBank/DDBJ whole genome shotgun (WGS) entry which is preliminary data.</text>
</comment>
<organism evidence="1 2">
    <name type="scientific">Paraphaeosphaeria minitans</name>
    <dbReference type="NCBI Taxonomy" id="565426"/>
    <lineage>
        <taxon>Eukaryota</taxon>
        <taxon>Fungi</taxon>
        <taxon>Dikarya</taxon>
        <taxon>Ascomycota</taxon>
        <taxon>Pezizomycotina</taxon>
        <taxon>Dothideomycetes</taxon>
        <taxon>Pleosporomycetidae</taxon>
        <taxon>Pleosporales</taxon>
        <taxon>Massarineae</taxon>
        <taxon>Didymosphaeriaceae</taxon>
        <taxon>Paraphaeosphaeria</taxon>
    </lineage>
</organism>
<protein>
    <submittedName>
        <fullName evidence="1">Uncharacterized protein</fullName>
    </submittedName>
</protein>
<dbReference type="Proteomes" id="UP000756921">
    <property type="component" value="Unassembled WGS sequence"/>
</dbReference>
<dbReference type="EMBL" id="WJXW01000019">
    <property type="protein sequence ID" value="KAF9728492.1"/>
    <property type="molecule type" value="Genomic_DNA"/>
</dbReference>
<proteinExistence type="predicted"/>
<keyword evidence="2" id="KW-1185">Reference proteome</keyword>
<sequence>MQVSEVSAFTTGKPVRAPDRGHVRMIEHGSIIENVRKSTVYVRSWKSAVTIRGYERLHRSGQADANAAATTEHARGQLFEQVRASLTFIPSPYRAKLTIDPVKVLLDGHVEADGLLERAEELDGDHGTDTAAINRQHSKACSHRLNTYSKLAWQFADRTVIKHMKMRVCIEVMTQLFAAILADHMAAWELVLGRFLHACEARLLTVSAGRQEMLFDQGYSPTSKHQHRGISLAGASKCLVLCCSRTDASVMGCEYFLGAEVLRKLADGD</sequence>
<evidence type="ECO:0000313" key="2">
    <source>
        <dbReference type="Proteomes" id="UP000756921"/>
    </source>
</evidence>
<reference evidence="1" key="1">
    <citation type="journal article" date="2020" name="Mol. Plant Microbe Interact.">
        <title>Genome Sequence of the Biocontrol Agent Coniothyrium minitans strain Conio (IMI 134523).</title>
        <authorList>
            <person name="Patel D."/>
            <person name="Shittu T.A."/>
            <person name="Baroncelli R."/>
            <person name="Muthumeenakshi S."/>
            <person name="Osborne T.H."/>
            <person name="Janganan T.K."/>
            <person name="Sreenivasaprasad S."/>
        </authorList>
    </citation>
    <scope>NUCLEOTIDE SEQUENCE</scope>
    <source>
        <strain evidence="1">Conio</strain>
    </source>
</reference>